<keyword evidence="2" id="KW-1185">Reference proteome</keyword>
<proteinExistence type="predicted"/>
<reference evidence="1" key="1">
    <citation type="submission" date="2019-04" db="EMBL/GenBank/DDBJ databases">
        <title>Microbes associate with the intestines of laboratory mice.</title>
        <authorList>
            <person name="Navarre W."/>
            <person name="Wong E."/>
            <person name="Huang K."/>
            <person name="Tropini C."/>
            <person name="Ng K."/>
            <person name="Yu B."/>
        </authorList>
    </citation>
    <scope>NUCLEOTIDE SEQUENCE</scope>
    <source>
        <strain evidence="1">NM04_E33</strain>
    </source>
</reference>
<protein>
    <submittedName>
        <fullName evidence="1">Uncharacterized protein</fullName>
    </submittedName>
</protein>
<sequence length="105" mass="11824">MKAFIISFGDSDKYSVHFDGSLEEFEKSSEFKRIKDAVYDYVKEKLPAAKCEAVLTPHVEEPEGSEWGYPGLDTINLEKLKKDALRQIQVKMSSTKLDSNAAFSA</sequence>
<comment type="caution">
    <text evidence="1">The sequence shown here is derived from an EMBL/GenBank/DDBJ whole genome shotgun (WGS) entry which is preliminary data.</text>
</comment>
<gene>
    <name evidence="1" type="ORF">E5331_04470</name>
</gene>
<dbReference type="EMBL" id="SRYB01000004">
    <property type="protein sequence ID" value="TGY80044.1"/>
    <property type="molecule type" value="Genomic_DNA"/>
</dbReference>
<evidence type="ECO:0000313" key="1">
    <source>
        <dbReference type="EMBL" id="TGY80044.1"/>
    </source>
</evidence>
<name>A0AC61RJH6_9BACT</name>
<organism evidence="1 2">
    <name type="scientific">Lepagella muris</name>
    <dbReference type="NCBI Taxonomy" id="3032870"/>
    <lineage>
        <taxon>Bacteria</taxon>
        <taxon>Pseudomonadati</taxon>
        <taxon>Bacteroidota</taxon>
        <taxon>Bacteroidia</taxon>
        <taxon>Bacteroidales</taxon>
        <taxon>Muribaculaceae</taxon>
        <taxon>Lepagella</taxon>
    </lineage>
</organism>
<accession>A0AC61RJH6</accession>
<evidence type="ECO:0000313" key="2">
    <source>
        <dbReference type="Proteomes" id="UP000306319"/>
    </source>
</evidence>
<dbReference type="Proteomes" id="UP000306319">
    <property type="component" value="Unassembled WGS sequence"/>
</dbReference>